<proteinExistence type="predicted"/>
<dbReference type="HOGENOM" id="CLU_1433736_0_0_11"/>
<dbReference type="AlphaFoldDB" id="D9WH44"/>
<dbReference type="RefSeq" id="WP_009719322.1">
    <property type="nucleotide sequence ID" value="NZ_GG657754.1"/>
</dbReference>
<evidence type="ECO:0000313" key="1">
    <source>
        <dbReference type="EMBL" id="EFL27524.1"/>
    </source>
</evidence>
<accession>D9WH44</accession>
<dbReference type="EMBL" id="GG657754">
    <property type="protein sequence ID" value="EFL27524.1"/>
    <property type="molecule type" value="Genomic_DNA"/>
</dbReference>
<sequence length="189" mass="21389">MDVSTGTAAMRATMKAASLLKPHAGGGAKLGSRAERREVYARFIAASISSVGLAQHAEFQKTRYPFLMRDRAIDKLEDLKRSVGVEMMQSYAEVRLVANPVPLEAAGRVMADLDLVFRCVDRSQREMDAALDRLARAQDTFIQASRDDLWYLPRWWQVWRPAWWGARWRAVRGPKRIVLGTEGQWSPPS</sequence>
<gene>
    <name evidence="1" type="ORF">SSOG_07238</name>
</gene>
<keyword evidence="2" id="KW-1185">Reference proteome</keyword>
<reference evidence="1 2" key="1">
    <citation type="submission" date="2009-02" db="EMBL/GenBank/DDBJ databases">
        <title>Annotation of Streptomyces hygroscopicus strain ATCC 53653.</title>
        <authorList>
            <consortium name="The Broad Institute Genome Sequencing Platform"/>
            <consortium name="Broad Institute Microbial Sequencing Center"/>
            <person name="Fischbach M."/>
            <person name="Godfrey P."/>
            <person name="Ward D."/>
            <person name="Young S."/>
            <person name="Zeng Q."/>
            <person name="Koehrsen M."/>
            <person name="Alvarado L."/>
            <person name="Berlin A.M."/>
            <person name="Bochicchio J."/>
            <person name="Borenstein D."/>
            <person name="Chapman S.B."/>
            <person name="Chen Z."/>
            <person name="Engels R."/>
            <person name="Freedman E."/>
            <person name="Gellesch M."/>
            <person name="Goldberg J."/>
            <person name="Griggs A."/>
            <person name="Gujja S."/>
            <person name="Heilman E.R."/>
            <person name="Heiman D.I."/>
            <person name="Hepburn T.A."/>
            <person name="Howarth C."/>
            <person name="Jen D."/>
            <person name="Larson L."/>
            <person name="Lewis B."/>
            <person name="Mehta T."/>
            <person name="Park D."/>
            <person name="Pearson M."/>
            <person name="Richards J."/>
            <person name="Roberts A."/>
            <person name="Saif S."/>
            <person name="Shea T.D."/>
            <person name="Shenoy N."/>
            <person name="Sisk P."/>
            <person name="Stolte C."/>
            <person name="Sykes S.N."/>
            <person name="Thomson T."/>
            <person name="Walk T."/>
            <person name="White J."/>
            <person name="Yandava C."/>
            <person name="Straight P."/>
            <person name="Clardy J."/>
            <person name="Hung D."/>
            <person name="Kolter R."/>
            <person name="Mekalanos J."/>
            <person name="Walker S."/>
            <person name="Walsh C.T."/>
            <person name="Wieland-Brown L.C."/>
            <person name="Haas B."/>
            <person name="Nusbaum C."/>
            <person name="Birren B."/>
        </authorList>
    </citation>
    <scope>NUCLEOTIDE SEQUENCE [LARGE SCALE GENOMIC DNA]</scope>
    <source>
        <strain evidence="1 2">ATCC 53653</strain>
    </source>
</reference>
<dbReference type="Proteomes" id="UP000003963">
    <property type="component" value="Unassembled WGS sequence"/>
</dbReference>
<dbReference type="OrthoDB" id="4338193at2"/>
<organism evidence="1 2">
    <name type="scientific">Streptomyces himastatinicus ATCC 53653</name>
    <dbReference type="NCBI Taxonomy" id="457427"/>
    <lineage>
        <taxon>Bacteria</taxon>
        <taxon>Bacillati</taxon>
        <taxon>Actinomycetota</taxon>
        <taxon>Actinomycetes</taxon>
        <taxon>Kitasatosporales</taxon>
        <taxon>Streptomycetaceae</taxon>
        <taxon>Streptomyces</taxon>
        <taxon>Streptomyces violaceusniger group</taxon>
    </lineage>
</organism>
<name>D9WH44_9ACTN</name>
<evidence type="ECO:0000313" key="2">
    <source>
        <dbReference type="Proteomes" id="UP000003963"/>
    </source>
</evidence>
<protein>
    <submittedName>
        <fullName evidence="1">Uncharacterized protein</fullName>
    </submittedName>
</protein>